<dbReference type="InterPro" id="IPR016181">
    <property type="entry name" value="Acyl_CoA_acyltransferase"/>
</dbReference>
<reference evidence="2 3" key="1">
    <citation type="submission" date="2018-09" db="EMBL/GenBank/DDBJ databases">
        <title>Rhizobium sp. MAE2-X.</title>
        <authorList>
            <person name="Lee Y."/>
            <person name="Jeon C.O."/>
        </authorList>
    </citation>
    <scope>NUCLEOTIDE SEQUENCE [LARGE SCALE GENOMIC DNA]</scope>
    <source>
        <strain evidence="2 3">MAE2-X</strain>
    </source>
</reference>
<accession>A0ABX7EQZ6</accession>
<gene>
    <name evidence="2" type="ORF">D4A92_03220</name>
</gene>
<dbReference type="Gene3D" id="3.40.630.30">
    <property type="match status" value="1"/>
</dbReference>
<proteinExistence type="predicted"/>
<dbReference type="PROSITE" id="PS51186">
    <property type="entry name" value="GNAT"/>
    <property type="match status" value="1"/>
</dbReference>
<dbReference type="RefSeq" id="WP_203018075.1">
    <property type="nucleotide sequence ID" value="NZ_CP032405.1"/>
</dbReference>
<dbReference type="EMBL" id="CP032405">
    <property type="protein sequence ID" value="QRF50529.1"/>
    <property type="molecule type" value="Genomic_DNA"/>
</dbReference>
<dbReference type="CDD" id="cd04301">
    <property type="entry name" value="NAT_SF"/>
    <property type="match status" value="1"/>
</dbReference>
<organism evidence="2 3">
    <name type="scientific">Rhizobium rosettiformans</name>
    <dbReference type="NCBI Taxonomy" id="1368430"/>
    <lineage>
        <taxon>Bacteria</taxon>
        <taxon>Pseudomonadati</taxon>
        <taxon>Pseudomonadota</taxon>
        <taxon>Alphaproteobacteria</taxon>
        <taxon>Hyphomicrobiales</taxon>
        <taxon>Rhizobiaceae</taxon>
        <taxon>Rhizobium/Agrobacterium group</taxon>
        <taxon>Rhizobium</taxon>
    </lineage>
</organism>
<dbReference type="InterPro" id="IPR000182">
    <property type="entry name" value="GNAT_dom"/>
</dbReference>
<name>A0ABX7EQZ6_9HYPH</name>
<keyword evidence="3" id="KW-1185">Reference proteome</keyword>
<protein>
    <submittedName>
        <fullName evidence="2">N-acetyltransferase</fullName>
    </submittedName>
</protein>
<evidence type="ECO:0000313" key="2">
    <source>
        <dbReference type="EMBL" id="QRF50529.1"/>
    </source>
</evidence>
<sequence>MERLKDSIHFIKIESIREEKCLEDCAGLTWKSYRPFLEAAQCDNRLALAACAGSVPVGLWLSARTPSEETPKTHTLLSLFVAPEWRRRGLATDLMQAAEGELSALGISSVTTSYSSILPGADAMSCLLRKQSWAEPVPDRIRICGRVGDTFATSRAWDLLLKRLQRQGVRYLSWEEAGDGVLEQAAAMVDAGEAPAWSDPRPWKDALSAEFSLAIFDGAGGLAGWVICERQEKLGRWYFPIGWVMPPEQDRGTLVGAYLEGSRRIQTGNGASALAVLEASPRQGRAWRLFEKHFSNFALWSDRLLISQKDLGIEPALLFE</sequence>
<dbReference type="Proteomes" id="UP000596351">
    <property type="component" value="Chromosome"/>
</dbReference>
<dbReference type="Pfam" id="PF00583">
    <property type="entry name" value="Acetyltransf_1"/>
    <property type="match status" value="1"/>
</dbReference>
<feature type="domain" description="N-acetyltransferase" evidence="1">
    <location>
        <begin position="1"/>
        <end position="166"/>
    </location>
</feature>
<evidence type="ECO:0000313" key="3">
    <source>
        <dbReference type="Proteomes" id="UP000596351"/>
    </source>
</evidence>
<evidence type="ECO:0000259" key="1">
    <source>
        <dbReference type="PROSITE" id="PS51186"/>
    </source>
</evidence>
<dbReference type="SUPFAM" id="SSF55729">
    <property type="entry name" value="Acyl-CoA N-acyltransferases (Nat)"/>
    <property type="match status" value="1"/>
</dbReference>